<reference evidence="1 2" key="1">
    <citation type="submission" date="2019-02" db="EMBL/GenBank/DDBJ databases">
        <title>Deep-cultivation of Planctomycetes and their phenomic and genomic characterization uncovers novel biology.</title>
        <authorList>
            <person name="Wiegand S."/>
            <person name="Jogler M."/>
            <person name="Boedeker C."/>
            <person name="Pinto D."/>
            <person name="Vollmers J."/>
            <person name="Rivas-Marin E."/>
            <person name="Kohn T."/>
            <person name="Peeters S.H."/>
            <person name="Heuer A."/>
            <person name="Rast P."/>
            <person name="Oberbeckmann S."/>
            <person name="Bunk B."/>
            <person name="Jeske O."/>
            <person name="Meyerdierks A."/>
            <person name="Storesund J.E."/>
            <person name="Kallscheuer N."/>
            <person name="Luecker S."/>
            <person name="Lage O.M."/>
            <person name="Pohl T."/>
            <person name="Merkel B.J."/>
            <person name="Hornburger P."/>
            <person name="Mueller R.-W."/>
            <person name="Bruemmer F."/>
            <person name="Labrenz M."/>
            <person name="Spormann A.M."/>
            <person name="Op den Camp H."/>
            <person name="Overmann J."/>
            <person name="Amann R."/>
            <person name="Jetten M.S.M."/>
            <person name="Mascher T."/>
            <person name="Medema M.H."/>
            <person name="Devos D.P."/>
            <person name="Kaster A.-K."/>
            <person name="Ovreas L."/>
            <person name="Rohde M."/>
            <person name="Galperin M.Y."/>
            <person name="Jogler C."/>
        </authorList>
    </citation>
    <scope>NUCLEOTIDE SEQUENCE [LARGE SCALE GENOMIC DNA]</scope>
    <source>
        <strain evidence="1 2">K22_7</strain>
    </source>
</reference>
<dbReference type="EMBL" id="CP036525">
    <property type="protein sequence ID" value="QDT02387.1"/>
    <property type="molecule type" value="Genomic_DNA"/>
</dbReference>
<dbReference type="AlphaFoldDB" id="A0A517N5G7"/>
<accession>A0A517N5G7</accession>
<keyword evidence="2" id="KW-1185">Reference proteome</keyword>
<evidence type="ECO:0000313" key="2">
    <source>
        <dbReference type="Proteomes" id="UP000318538"/>
    </source>
</evidence>
<gene>
    <name evidence="1" type="ORF">K227x_07630</name>
</gene>
<protein>
    <submittedName>
        <fullName evidence="1">Uncharacterized protein</fullName>
    </submittedName>
</protein>
<evidence type="ECO:0000313" key="1">
    <source>
        <dbReference type="EMBL" id="QDT02387.1"/>
    </source>
</evidence>
<name>A0A517N5G7_9BACT</name>
<organism evidence="1 2">
    <name type="scientific">Rubripirellula lacrimiformis</name>
    <dbReference type="NCBI Taxonomy" id="1930273"/>
    <lineage>
        <taxon>Bacteria</taxon>
        <taxon>Pseudomonadati</taxon>
        <taxon>Planctomycetota</taxon>
        <taxon>Planctomycetia</taxon>
        <taxon>Pirellulales</taxon>
        <taxon>Pirellulaceae</taxon>
        <taxon>Rubripirellula</taxon>
    </lineage>
</organism>
<dbReference type="Proteomes" id="UP000318538">
    <property type="component" value="Chromosome"/>
</dbReference>
<sequence length="360" mass="38466">MMCLGEVDFAIGDDQGTVSHDDFRCEAVSVITSGSSMMKTAVADLGELPAGQHGLAVVRLTNPFDFDIPISSITGGVGCKNPSLRSNEIPALGVAVLQFQVSPPTRNRDSVFRATLRLAVDRTKTGVPSITTVRVALTYRIKGMLCFPDRLISVDVPDGESMPLAIPFISTLDRPLSQLQVKTSGVAEGIEGKIVASDGASSVQVVIDAGAAKFRGGHATITLADPTSGLSDSVELVIYRQQPVRISPRTLHFRQSESGLSAVAILQIVSDDDQSNPGGDRDPVSSLFCEAFVDGQELSVSTTRVSDKIYRIQVQTTSDALERAADENELRQIQWNVIAGDEKVLVQSFFAVSRSAVSEL</sequence>
<dbReference type="KEGG" id="rlc:K227x_07630"/>
<proteinExistence type="predicted"/>